<evidence type="ECO:0000313" key="1">
    <source>
        <dbReference type="EMBL" id="OQE17293.1"/>
    </source>
</evidence>
<keyword evidence="2" id="KW-1185">Reference proteome</keyword>
<reference evidence="2" key="1">
    <citation type="journal article" date="2017" name="Nat. Microbiol.">
        <title>Global analysis of biosynthetic gene clusters reveals vast potential of secondary metabolite production in Penicillium species.</title>
        <authorList>
            <person name="Nielsen J.C."/>
            <person name="Grijseels S."/>
            <person name="Prigent S."/>
            <person name="Ji B."/>
            <person name="Dainat J."/>
            <person name="Nielsen K.F."/>
            <person name="Frisvad J.C."/>
            <person name="Workman M."/>
            <person name="Nielsen J."/>
        </authorList>
    </citation>
    <scope>NUCLEOTIDE SEQUENCE [LARGE SCALE GENOMIC DNA]</scope>
    <source>
        <strain evidence="2">IBT 24891</strain>
    </source>
</reference>
<protein>
    <submittedName>
        <fullName evidence="1">Uncharacterized protein</fullName>
    </submittedName>
</protein>
<sequence>MDVIEDFDVRELSTSNLLGTLHSVMDRPSTQEIYTMARLIRSEMPEENCDFNFPQLALIFDHSHKCRILQSFFDGRLHVLFSEILSFEQFIILDSEVENEDSYFDIVDREAYLKKLNIILKWIWPVVREVTDMEEQKECFMER</sequence>
<name>A0A1V6SUL7_9EURO</name>
<dbReference type="Proteomes" id="UP000191285">
    <property type="component" value="Unassembled WGS sequence"/>
</dbReference>
<comment type="caution">
    <text evidence="1">The sequence shown here is derived from an EMBL/GenBank/DDBJ whole genome shotgun (WGS) entry which is preliminary data.</text>
</comment>
<dbReference type="AlphaFoldDB" id="A0A1V6SUL7"/>
<accession>A0A1V6SUL7</accession>
<dbReference type="OrthoDB" id="4526503at2759"/>
<proteinExistence type="predicted"/>
<gene>
    <name evidence="1" type="ORF">PENSTE_c021G03971</name>
</gene>
<dbReference type="EMBL" id="MLKD01000021">
    <property type="protein sequence ID" value="OQE17293.1"/>
    <property type="molecule type" value="Genomic_DNA"/>
</dbReference>
<evidence type="ECO:0000313" key="2">
    <source>
        <dbReference type="Proteomes" id="UP000191285"/>
    </source>
</evidence>
<organism evidence="1 2">
    <name type="scientific">Penicillium steckii</name>
    <dbReference type="NCBI Taxonomy" id="303698"/>
    <lineage>
        <taxon>Eukaryota</taxon>
        <taxon>Fungi</taxon>
        <taxon>Dikarya</taxon>
        <taxon>Ascomycota</taxon>
        <taxon>Pezizomycotina</taxon>
        <taxon>Eurotiomycetes</taxon>
        <taxon>Eurotiomycetidae</taxon>
        <taxon>Eurotiales</taxon>
        <taxon>Aspergillaceae</taxon>
        <taxon>Penicillium</taxon>
    </lineage>
</organism>